<dbReference type="EMBL" id="FOGU01000005">
    <property type="protein sequence ID" value="SES06638.1"/>
    <property type="molecule type" value="Genomic_DNA"/>
</dbReference>
<gene>
    <name evidence="1" type="ORF">SAMN04490244_105165</name>
</gene>
<reference evidence="1 2" key="1">
    <citation type="submission" date="2016-10" db="EMBL/GenBank/DDBJ databases">
        <authorList>
            <person name="de Groot N.N."/>
        </authorList>
    </citation>
    <scope>NUCLEOTIDE SEQUENCE [LARGE SCALE GENOMIC DNA]</scope>
    <source>
        <strain evidence="1 2">DSM 23042</strain>
    </source>
</reference>
<dbReference type="RefSeq" id="WP_092693016.1">
    <property type="nucleotide sequence ID" value="NZ_FOGU01000005.1"/>
</dbReference>
<name>A0A1H9UBK6_9RHOB</name>
<organism evidence="1 2">
    <name type="scientific">Tranquillimonas rosea</name>
    <dbReference type="NCBI Taxonomy" id="641238"/>
    <lineage>
        <taxon>Bacteria</taxon>
        <taxon>Pseudomonadati</taxon>
        <taxon>Pseudomonadota</taxon>
        <taxon>Alphaproteobacteria</taxon>
        <taxon>Rhodobacterales</taxon>
        <taxon>Roseobacteraceae</taxon>
        <taxon>Tranquillimonas</taxon>
    </lineage>
</organism>
<dbReference type="Proteomes" id="UP000198885">
    <property type="component" value="Unassembled WGS sequence"/>
</dbReference>
<dbReference type="STRING" id="641238.SAMN04490244_105165"/>
<dbReference type="AlphaFoldDB" id="A0A1H9UBK6"/>
<proteinExistence type="predicted"/>
<protein>
    <submittedName>
        <fullName evidence="1">Uncharacterized protein</fullName>
    </submittedName>
</protein>
<accession>A0A1H9UBK6</accession>
<sequence length="159" mass="17030">MSVEGGDARGARSVASFDSLPKDEAMFIRYLRLWCAGPDEQSEVWNDIAARLGPARGRQALSTFEDLVGLVLRHARRPIMLHGLTCSCVGADEAVLAHLVTLATSGEREDAMLIATLLVRADVSPLVTSLAQSFGLALHRGRTVSADIASAPPRGRTLH</sequence>
<dbReference type="OrthoDB" id="7874397at2"/>
<evidence type="ECO:0000313" key="2">
    <source>
        <dbReference type="Proteomes" id="UP000198885"/>
    </source>
</evidence>
<evidence type="ECO:0000313" key="1">
    <source>
        <dbReference type="EMBL" id="SES06638.1"/>
    </source>
</evidence>
<keyword evidence="2" id="KW-1185">Reference proteome</keyword>